<dbReference type="InterPro" id="IPR010496">
    <property type="entry name" value="AL/BT2_dom"/>
</dbReference>
<sequence length="269" mass="30827">MKQIETFPFLKVVFLSVFILNAIACKNTTEQKPGEDSPAEAIDEEWVYLFDGTSLEGWRGYGLDSLPPGWTIKDSILTFDTELGLEQNYKGGKDIIYGAEEFDNFELDLEWKIPEGGNSGIFYHVKEGYSGPPVVAPEYQLIDDENYAKIHDLTSYNSQFGAEHPEELQDWQSTGADYAMHTPDQSKKHLNPAGEWNTTKIIFTPEKVEHWLNGEKILEFVPWSEEWQQKKQSGKWDNAPDYGKFKTGYIGLQDHSSAIWFKNIKIKKL</sequence>
<protein>
    <recommendedName>
        <fullName evidence="1">3-keto-alpha-glucoside-1,2-lyase/3-keto-2-hydroxy-glucal hydratase domain-containing protein</fullName>
    </recommendedName>
</protein>
<dbReference type="RefSeq" id="WP_128762830.1">
    <property type="nucleotide sequence ID" value="NZ_QOVI01000010.1"/>
</dbReference>
<dbReference type="Proteomes" id="UP000289821">
    <property type="component" value="Unassembled WGS sequence"/>
</dbReference>
<name>A0A4Q0NNM9_9FLAO</name>
<evidence type="ECO:0000313" key="3">
    <source>
        <dbReference type="Proteomes" id="UP000289821"/>
    </source>
</evidence>
<evidence type="ECO:0000259" key="1">
    <source>
        <dbReference type="Pfam" id="PF06439"/>
    </source>
</evidence>
<reference evidence="2 3" key="1">
    <citation type="submission" date="2018-07" db="EMBL/GenBank/DDBJ databases">
        <title>Leeuwenhoekiella genomics.</title>
        <authorList>
            <person name="Tahon G."/>
            <person name="Willems A."/>
        </authorList>
    </citation>
    <scope>NUCLEOTIDE SEQUENCE [LARGE SCALE GENOMIC DNA]</scope>
    <source>
        <strain evidence="2 3">R-50232</strain>
    </source>
</reference>
<dbReference type="Pfam" id="PF06439">
    <property type="entry name" value="3keto-disac_hyd"/>
    <property type="match status" value="1"/>
</dbReference>
<proteinExistence type="predicted"/>
<dbReference type="AlphaFoldDB" id="A0A4Q0NNM9"/>
<keyword evidence="3" id="KW-1185">Reference proteome</keyword>
<dbReference type="EMBL" id="QOVI01000010">
    <property type="protein sequence ID" value="RXG11571.1"/>
    <property type="molecule type" value="Genomic_DNA"/>
</dbReference>
<organism evidence="2 3">
    <name type="scientific">Leeuwenhoekiella aestuarii</name>
    <dbReference type="NCBI Taxonomy" id="2249426"/>
    <lineage>
        <taxon>Bacteria</taxon>
        <taxon>Pseudomonadati</taxon>
        <taxon>Bacteroidota</taxon>
        <taxon>Flavobacteriia</taxon>
        <taxon>Flavobacteriales</taxon>
        <taxon>Flavobacteriaceae</taxon>
        <taxon>Leeuwenhoekiella</taxon>
    </lineage>
</organism>
<dbReference type="GO" id="GO:0016787">
    <property type="term" value="F:hydrolase activity"/>
    <property type="evidence" value="ECO:0007669"/>
    <property type="project" value="InterPro"/>
</dbReference>
<feature type="domain" description="3-keto-alpha-glucoside-1,2-lyase/3-keto-2-hydroxy-glucal hydratase" evidence="1">
    <location>
        <begin position="45"/>
        <end position="267"/>
    </location>
</feature>
<comment type="caution">
    <text evidence="2">The sequence shown here is derived from an EMBL/GenBank/DDBJ whole genome shotgun (WGS) entry which is preliminary data.</text>
</comment>
<evidence type="ECO:0000313" key="2">
    <source>
        <dbReference type="EMBL" id="RXG11571.1"/>
    </source>
</evidence>
<dbReference type="OrthoDB" id="9806233at2"/>
<dbReference type="Gene3D" id="2.60.120.560">
    <property type="entry name" value="Exo-inulinase, domain 1"/>
    <property type="match status" value="1"/>
</dbReference>
<accession>A0A4Q0NNM9</accession>
<gene>
    <name evidence="2" type="ORF">DSM04_11065</name>
</gene>